<dbReference type="STRING" id="582515.KR51_00027220"/>
<dbReference type="EMBL" id="ASSJ01000070">
    <property type="protein sequence ID" value="ERN40735.1"/>
    <property type="molecule type" value="Genomic_DNA"/>
</dbReference>
<dbReference type="Gene3D" id="1.10.40.50">
    <property type="entry name" value="Probable gtpase engc, domain 3"/>
    <property type="match status" value="1"/>
</dbReference>
<comment type="function">
    <text evidence="3">One of several proteins that assist in the late maturation steps of the functional core of the 30S ribosomal subunit. Helps release RbfA from mature subunits. May play a role in the assembly of ribosomal proteins into the subunit. Circularly permuted GTPase that catalyzes slow GTP hydrolysis, GTPase activity is stimulated by the 30S ribosomal subunit.</text>
</comment>
<dbReference type="GO" id="GO:0019843">
    <property type="term" value="F:rRNA binding"/>
    <property type="evidence" value="ECO:0007669"/>
    <property type="project" value="UniProtKB-KW"/>
</dbReference>
<dbReference type="GO" id="GO:0042274">
    <property type="term" value="P:ribosomal small subunit biogenesis"/>
    <property type="evidence" value="ECO:0007669"/>
    <property type="project" value="UniProtKB-UniRule"/>
</dbReference>
<dbReference type="InterPro" id="IPR027417">
    <property type="entry name" value="P-loop_NTPase"/>
</dbReference>
<keyword evidence="3" id="KW-0694">RNA-binding</keyword>
<dbReference type="PROSITE" id="PS51721">
    <property type="entry name" value="G_CP"/>
    <property type="match status" value="1"/>
</dbReference>
<dbReference type="InterPro" id="IPR030378">
    <property type="entry name" value="G_CP_dom"/>
</dbReference>
<keyword evidence="3" id="KW-0963">Cytoplasm</keyword>
<dbReference type="FunCoup" id="U5DLZ5">
    <property type="interactions" value="282"/>
</dbReference>
<evidence type="ECO:0000256" key="1">
    <source>
        <dbReference type="ARBA" id="ARBA00022741"/>
    </source>
</evidence>
<dbReference type="CDD" id="cd01854">
    <property type="entry name" value="YjeQ_EngC"/>
    <property type="match status" value="1"/>
</dbReference>
<dbReference type="Gene3D" id="2.40.50.140">
    <property type="entry name" value="Nucleic acid-binding proteins"/>
    <property type="match status" value="1"/>
</dbReference>
<dbReference type="GO" id="GO:0005525">
    <property type="term" value="F:GTP binding"/>
    <property type="evidence" value="ECO:0007669"/>
    <property type="project" value="UniProtKB-UniRule"/>
</dbReference>
<dbReference type="Proteomes" id="UP000016960">
    <property type="component" value="Unassembled WGS sequence"/>
</dbReference>
<feature type="binding site" evidence="3">
    <location>
        <position position="277"/>
    </location>
    <ligand>
        <name>Zn(2+)</name>
        <dbReference type="ChEBI" id="CHEBI:29105"/>
    </ligand>
</feature>
<keyword evidence="3" id="KW-0699">rRNA-binding</keyword>
<feature type="binding site" evidence="3">
    <location>
        <position position="284"/>
    </location>
    <ligand>
        <name>Zn(2+)</name>
        <dbReference type="ChEBI" id="CHEBI:29105"/>
    </ligand>
</feature>
<dbReference type="GO" id="GO:0003924">
    <property type="term" value="F:GTPase activity"/>
    <property type="evidence" value="ECO:0007669"/>
    <property type="project" value="UniProtKB-UniRule"/>
</dbReference>
<evidence type="ECO:0000256" key="2">
    <source>
        <dbReference type="ARBA" id="ARBA00023134"/>
    </source>
</evidence>
<dbReference type="Gene3D" id="3.40.50.300">
    <property type="entry name" value="P-loop containing nucleotide triphosphate hydrolases"/>
    <property type="match status" value="1"/>
</dbReference>
<keyword evidence="2 3" id="KW-0342">GTP-binding</keyword>
<organism evidence="7 8">
    <name type="scientific">Rubidibacter lacunae KORDI 51-2</name>
    <dbReference type="NCBI Taxonomy" id="582515"/>
    <lineage>
        <taxon>Bacteria</taxon>
        <taxon>Bacillati</taxon>
        <taxon>Cyanobacteriota</taxon>
        <taxon>Cyanophyceae</taxon>
        <taxon>Oscillatoriophycideae</taxon>
        <taxon>Chroococcales</taxon>
        <taxon>Aphanothecaceae</taxon>
        <taxon>Rubidibacter</taxon>
    </lineage>
</organism>
<protein>
    <recommendedName>
        <fullName evidence="3">Small ribosomal subunit biogenesis GTPase RsgA</fullName>
        <ecNumber evidence="3">3.6.1.-</ecNumber>
    </recommendedName>
</protein>
<dbReference type="InterPro" id="IPR004881">
    <property type="entry name" value="Ribosome_biogen_GTPase_RsgA"/>
</dbReference>
<feature type="compositionally biased region" description="Basic residues" evidence="4">
    <location>
        <begin position="346"/>
        <end position="356"/>
    </location>
</feature>
<dbReference type="EC" id="3.6.1.-" evidence="3"/>
<dbReference type="RefSeq" id="WP_022608176.1">
    <property type="nucleotide sequence ID" value="NZ_ASSJ01000070.1"/>
</dbReference>
<evidence type="ECO:0000256" key="4">
    <source>
        <dbReference type="SAM" id="MobiDB-lite"/>
    </source>
</evidence>
<keyword evidence="1 3" id="KW-0547">Nucleotide-binding</keyword>
<comment type="subunit">
    <text evidence="3">Monomer. Associates with 30S ribosomal subunit, binds 16S rRNA.</text>
</comment>
<dbReference type="NCBIfam" id="NF008932">
    <property type="entry name" value="PRK12289.1"/>
    <property type="match status" value="1"/>
</dbReference>
<dbReference type="AlphaFoldDB" id="U5DLZ5"/>
<dbReference type="SUPFAM" id="SSF52540">
    <property type="entry name" value="P-loop containing nucleoside triphosphate hydrolases"/>
    <property type="match status" value="1"/>
</dbReference>
<sequence>MSAPPELTLGATVAEWRGTVVATQANFYRVRLDGSAAVSLPVRAESERPRELLCTRRARLKKLGQRVIAGDRVTVEEPDWTDGRGAIASVLPRRTELSRPPVANADVLLLMFALAAPPPDAWQLSRFLTCGETTGLELCLCLNKCDLVAAAEQQAWRERLRAWGYDPLFVSIRAGDGLEAVRARLAGKIGILAGPSGVGKSSAIARLVPSAQLRIGSVSGKLERGRHTTRHVELFELPGGGLLADTPGFNQPVLDCPPQRVVQLFPEARAFLRQGNCQFGNCLHRDEPHCVVRGEWERYEHYLRFLDEAVERAAARRDTPDTEINLKLKTGSAGQREYEPKLESKKYRRTSRRQRHQSLQDLIAEAEVEEL</sequence>
<dbReference type="InParanoid" id="U5DLZ5"/>
<keyword evidence="3" id="KW-0862">Zinc</keyword>
<evidence type="ECO:0000259" key="6">
    <source>
        <dbReference type="PROSITE" id="PS51721"/>
    </source>
</evidence>
<dbReference type="eggNOG" id="COG1162">
    <property type="taxonomic scope" value="Bacteria"/>
</dbReference>
<dbReference type="SUPFAM" id="SSF50249">
    <property type="entry name" value="Nucleic acid-binding proteins"/>
    <property type="match status" value="1"/>
</dbReference>
<dbReference type="GO" id="GO:0046872">
    <property type="term" value="F:metal ion binding"/>
    <property type="evidence" value="ECO:0007669"/>
    <property type="project" value="UniProtKB-KW"/>
</dbReference>
<evidence type="ECO:0000259" key="5">
    <source>
        <dbReference type="PROSITE" id="PS50936"/>
    </source>
</evidence>
<dbReference type="NCBIfam" id="TIGR00157">
    <property type="entry name" value="ribosome small subunit-dependent GTPase A"/>
    <property type="match status" value="1"/>
</dbReference>
<feature type="binding site" evidence="3">
    <location>
        <position position="290"/>
    </location>
    <ligand>
        <name>Zn(2+)</name>
        <dbReference type="ChEBI" id="CHEBI:29105"/>
    </ligand>
</feature>
<dbReference type="HAMAP" id="MF_01820">
    <property type="entry name" value="GTPase_RsgA"/>
    <property type="match status" value="1"/>
</dbReference>
<dbReference type="PANTHER" id="PTHR32120">
    <property type="entry name" value="SMALL RIBOSOMAL SUBUNIT BIOGENESIS GTPASE RSGA"/>
    <property type="match status" value="1"/>
</dbReference>
<dbReference type="GO" id="GO:0005737">
    <property type="term" value="C:cytoplasm"/>
    <property type="evidence" value="ECO:0007669"/>
    <property type="project" value="UniProtKB-SubCell"/>
</dbReference>
<dbReference type="InterPro" id="IPR012340">
    <property type="entry name" value="NA-bd_OB-fold"/>
</dbReference>
<dbReference type="InterPro" id="IPR010914">
    <property type="entry name" value="RsgA_GTPase_dom"/>
</dbReference>
<comment type="cofactor">
    <cofactor evidence="3">
        <name>Zn(2+)</name>
        <dbReference type="ChEBI" id="CHEBI:29105"/>
    </cofactor>
    <text evidence="3">Binds 1 zinc ion per subunit.</text>
</comment>
<keyword evidence="3" id="KW-0479">Metal-binding</keyword>
<dbReference type="OrthoDB" id="9809485at2"/>
<feature type="domain" description="CP-type G" evidence="6">
    <location>
        <begin position="94"/>
        <end position="252"/>
    </location>
</feature>
<keyword evidence="3 7" id="KW-0378">Hydrolase</keyword>
<evidence type="ECO:0000256" key="3">
    <source>
        <dbReference type="HAMAP-Rule" id="MF_01820"/>
    </source>
</evidence>
<reference evidence="7 8" key="1">
    <citation type="submission" date="2013-05" db="EMBL/GenBank/DDBJ databases">
        <title>Draft genome sequence of Rubidibacter lacunae KORDI 51-2.</title>
        <authorList>
            <person name="Choi D.H."/>
            <person name="Noh J.H."/>
            <person name="Kwon K.-K."/>
            <person name="Lee J.-H."/>
            <person name="Ryu J.-Y."/>
        </authorList>
    </citation>
    <scope>NUCLEOTIDE SEQUENCE [LARGE SCALE GENOMIC DNA]</scope>
    <source>
        <strain evidence="7 8">KORDI 51-2</strain>
    </source>
</reference>
<comment type="similarity">
    <text evidence="3">Belongs to the TRAFAC class YlqF/YawG GTPase family. RsgA subfamily.</text>
</comment>
<comment type="subcellular location">
    <subcellularLocation>
        <location evidence="3">Cytoplasm</location>
    </subcellularLocation>
</comment>
<gene>
    <name evidence="3" type="primary">rsgA</name>
    <name evidence="7" type="ORF">KR51_00027220</name>
</gene>
<proteinExistence type="inferred from homology"/>
<dbReference type="Pfam" id="PF03193">
    <property type="entry name" value="RsgA_GTPase"/>
    <property type="match status" value="1"/>
</dbReference>
<comment type="caution">
    <text evidence="7">The sequence shown here is derived from an EMBL/GenBank/DDBJ whole genome shotgun (WGS) entry which is preliminary data.</text>
</comment>
<dbReference type="PROSITE" id="PS50936">
    <property type="entry name" value="ENGC_GTPASE"/>
    <property type="match status" value="1"/>
</dbReference>
<feature type="compositionally biased region" description="Basic and acidic residues" evidence="4">
    <location>
        <begin position="336"/>
        <end position="345"/>
    </location>
</feature>
<feature type="binding site" evidence="3">
    <location>
        <begin position="194"/>
        <end position="202"/>
    </location>
    <ligand>
        <name>GTP</name>
        <dbReference type="ChEBI" id="CHEBI:37565"/>
    </ligand>
</feature>
<evidence type="ECO:0000313" key="8">
    <source>
        <dbReference type="Proteomes" id="UP000016960"/>
    </source>
</evidence>
<feature type="binding site" evidence="3">
    <location>
        <position position="282"/>
    </location>
    <ligand>
        <name>Zn(2+)</name>
        <dbReference type="ChEBI" id="CHEBI:29105"/>
    </ligand>
</feature>
<keyword evidence="3" id="KW-0690">Ribosome biogenesis</keyword>
<dbReference type="PATRIC" id="fig|582515.4.peg.3060"/>
<evidence type="ECO:0000313" key="7">
    <source>
        <dbReference type="EMBL" id="ERN40735.1"/>
    </source>
</evidence>
<feature type="region of interest" description="Disordered" evidence="4">
    <location>
        <begin position="328"/>
        <end position="358"/>
    </location>
</feature>
<dbReference type="PANTHER" id="PTHR32120:SF11">
    <property type="entry name" value="SMALL RIBOSOMAL SUBUNIT BIOGENESIS GTPASE RSGA 1, MITOCHONDRIAL-RELATED"/>
    <property type="match status" value="1"/>
</dbReference>
<name>U5DLZ5_9CHRO</name>
<feature type="binding site" evidence="3">
    <location>
        <begin position="143"/>
        <end position="146"/>
    </location>
    <ligand>
        <name>GTP</name>
        <dbReference type="ChEBI" id="CHEBI:37565"/>
    </ligand>
</feature>
<keyword evidence="8" id="KW-1185">Reference proteome</keyword>
<feature type="domain" description="EngC GTPase" evidence="5">
    <location>
        <begin position="103"/>
        <end position="250"/>
    </location>
</feature>
<accession>U5DLZ5</accession>